<dbReference type="CDD" id="cd09159">
    <property type="entry name" value="PLDc_ybhO_like_2"/>
    <property type="match status" value="1"/>
</dbReference>
<keyword evidence="2" id="KW-0808">Transferase</keyword>
<dbReference type="InterPro" id="IPR001736">
    <property type="entry name" value="PLipase_D/transphosphatidylase"/>
</dbReference>
<dbReference type="GO" id="GO:0030572">
    <property type="term" value="F:phosphatidyltransferase activity"/>
    <property type="evidence" value="ECO:0007669"/>
    <property type="project" value="UniProtKB-ARBA"/>
</dbReference>
<dbReference type="Pfam" id="PF13091">
    <property type="entry name" value="PLDc_2"/>
    <property type="match status" value="2"/>
</dbReference>
<dbReference type="CDD" id="cd09110">
    <property type="entry name" value="PLDc_CLS_1"/>
    <property type="match status" value="1"/>
</dbReference>
<evidence type="ECO:0000259" key="1">
    <source>
        <dbReference type="PROSITE" id="PS50035"/>
    </source>
</evidence>
<proteinExistence type="predicted"/>
<dbReference type="EC" id="2.7.8.-" evidence="2"/>
<dbReference type="InterPro" id="IPR025202">
    <property type="entry name" value="PLD-like_dom"/>
</dbReference>
<feature type="domain" description="PLD phosphodiesterase" evidence="1">
    <location>
        <begin position="102"/>
        <end position="129"/>
    </location>
</feature>
<dbReference type="GO" id="GO:0032049">
    <property type="term" value="P:cardiolipin biosynthetic process"/>
    <property type="evidence" value="ECO:0007669"/>
    <property type="project" value="UniProtKB-ARBA"/>
</dbReference>
<evidence type="ECO:0000313" key="2">
    <source>
        <dbReference type="EMBL" id="VAW73474.1"/>
    </source>
</evidence>
<dbReference type="PROSITE" id="PS50035">
    <property type="entry name" value="PLD"/>
    <property type="match status" value="2"/>
</dbReference>
<sequence length="356" mass="42049">MPDEHFTLFIEGDLLYDDMLAQIAGARSEILLESYIFADDEIGRRFAQQLTRQAQAGIRVRVHIDAAGSLFWSARSLMKGMVAHGVQVRWFHHWDWRRPWRYNRRNHRKLLVIDGETAWVGGFNIHRENSLSVYGPERWRDTHVRFAGELAVQARQLFNNFWRRWKRPRLRYTASYHNLLVSNYAYGSRRHMNRLFREILAGAQHSIHLTTPYFIPDHRTQQLLSRAARQGIEVHLLVPAKSDMRVARWAARAVYAPLLDAGVRIHEYLPRVLHAKTVIVDGQQAVIGTSNIDYRSFFLNYELNLFTHEMELCRQLETQFNEDLLSSEAICNVCWKQRFWGDRVLELIGWLARRWL</sequence>
<dbReference type="SUPFAM" id="SSF56024">
    <property type="entry name" value="Phospholipase D/nuclease"/>
    <property type="match status" value="2"/>
</dbReference>
<protein>
    <submittedName>
        <fullName evidence="2">Cardiolipin synthetase</fullName>
        <ecNumber evidence="2">2.7.8.-</ecNumber>
    </submittedName>
</protein>
<dbReference type="Gene3D" id="3.30.870.10">
    <property type="entry name" value="Endonuclease Chain A"/>
    <property type="match status" value="2"/>
</dbReference>
<feature type="domain" description="PLD phosphodiesterase" evidence="1">
    <location>
        <begin position="269"/>
        <end position="296"/>
    </location>
</feature>
<reference evidence="2" key="1">
    <citation type="submission" date="2018-06" db="EMBL/GenBank/DDBJ databases">
        <authorList>
            <person name="Zhirakovskaya E."/>
        </authorList>
    </citation>
    <scope>NUCLEOTIDE SEQUENCE</scope>
</reference>
<dbReference type="PANTHER" id="PTHR21248:SF22">
    <property type="entry name" value="PHOSPHOLIPASE D"/>
    <property type="match status" value="1"/>
</dbReference>
<dbReference type="SMART" id="SM00155">
    <property type="entry name" value="PLDc"/>
    <property type="match status" value="2"/>
</dbReference>
<dbReference type="EMBL" id="UOFM01000064">
    <property type="protein sequence ID" value="VAW73474.1"/>
    <property type="molecule type" value="Genomic_DNA"/>
</dbReference>
<dbReference type="AlphaFoldDB" id="A0A3B0YX04"/>
<name>A0A3B0YX04_9ZZZZ</name>
<gene>
    <name evidence="2" type="ORF">MNBD_GAMMA14-2410</name>
</gene>
<organism evidence="2">
    <name type="scientific">hydrothermal vent metagenome</name>
    <dbReference type="NCBI Taxonomy" id="652676"/>
    <lineage>
        <taxon>unclassified sequences</taxon>
        <taxon>metagenomes</taxon>
        <taxon>ecological metagenomes</taxon>
    </lineage>
</organism>
<dbReference type="PANTHER" id="PTHR21248">
    <property type="entry name" value="CARDIOLIPIN SYNTHASE"/>
    <property type="match status" value="1"/>
</dbReference>
<accession>A0A3B0YX04</accession>